<feature type="region of interest" description="Disordered" evidence="1">
    <location>
        <begin position="330"/>
        <end position="371"/>
    </location>
</feature>
<evidence type="ECO:0000313" key="6">
    <source>
        <dbReference type="EMBL" id="CAF2266300.1"/>
    </source>
</evidence>
<keyword evidence="8" id="KW-1185">Reference proteome</keyword>
<dbReference type="PROSITE" id="PS00972">
    <property type="entry name" value="USP_1"/>
    <property type="match status" value="1"/>
</dbReference>
<dbReference type="GO" id="GO:0016579">
    <property type="term" value="P:protein deubiquitination"/>
    <property type="evidence" value="ECO:0007669"/>
    <property type="project" value="InterPro"/>
</dbReference>
<evidence type="ECO:0000313" key="8">
    <source>
        <dbReference type="Proteomes" id="UP000663866"/>
    </source>
</evidence>
<evidence type="ECO:0000313" key="7">
    <source>
        <dbReference type="EMBL" id="CAF3747724.1"/>
    </source>
</evidence>
<feature type="compositionally biased region" description="Polar residues" evidence="1">
    <location>
        <begin position="334"/>
        <end position="367"/>
    </location>
</feature>
<proteinExistence type="predicted"/>
<feature type="region of interest" description="Disordered" evidence="1">
    <location>
        <begin position="1"/>
        <end position="30"/>
    </location>
</feature>
<accession>A0A818XY95</accession>
<feature type="compositionally biased region" description="Basic and acidic residues" evidence="1">
    <location>
        <begin position="1222"/>
        <end position="1244"/>
    </location>
</feature>
<dbReference type="InterPro" id="IPR050164">
    <property type="entry name" value="Peptidase_C19"/>
</dbReference>
<dbReference type="InterPro" id="IPR001394">
    <property type="entry name" value="Peptidase_C19_UCH"/>
</dbReference>
<dbReference type="PANTHER" id="PTHR24006">
    <property type="entry name" value="UBIQUITIN CARBOXYL-TERMINAL HYDROLASE"/>
    <property type="match status" value="1"/>
</dbReference>
<dbReference type="InterPro" id="IPR038765">
    <property type="entry name" value="Papain-like_cys_pep_sf"/>
</dbReference>
<dbReference type="GO" id="GO:0005829">
    <property type="term" value="C:cytosol"/>
    <property type="evidence" value="ECO:0007669"/>
    <property type="project" value="TreeGrafter"/>
</dbReference>
<dbReference type="EMBL" id="CAJNOW010009750">
    <property type="protein sequence ID" value="CAF1569424.1"/>
    <property type="molecule type" value="Genomic_DNA"/>
</dbReference>
<dbReference type="SUPFAM" id="SSF54001">
    <property type="entry name" value="Cysteine proteinases"/>
    <property type="match status" value="1"/>
</dbReference>
<dbReference type="Proteomes" id="UP000663856">
    <property type="component" value="Unassembled WGS sequence"/>
</dbReference>
<dbReference type="Proteomes" id="UP000663855">
    <property type="component" value="Unassembled WGS sequence"/>
</dbReference>
<evidence type="ECO:0000256" key="1">
    <source>
        <dbReference type="SAM" id="MobiDB-lite"/>
    </source>
</evidence>
<dbReference type="Gene3D" id="3.90.70.10">
    <property type="entry name" value="Cysteine proteinases"/>
    <property type="match status" value="1"/>
</dbReference>
<feature type="compositionally biased region" description="Acidic residues" evidence="1">
    <location>
        <begin position="1"/>
        <end position="12"/>
    </location>
</feature>
<feature type="domain" description="USP" evidence="2">
    <location>
        <begin position="42"/>
        <end position="508"/>
    </location>
</feature>
<dbReference type="Proteomes" id="UP000663866">
    <property type="component" value="Unassembled WGS sequence"/>
</dbReference>
<dbReference type="PROSITE" id="PS50235">
    <property type="entry name" value="USP_3"/>
    <property type="match status" value="1"/>
</dbReference>
<evidence type="ECO:0000259" key="2">
    <source>
        <dbReference type="PROSITE" id="PS50235"/>
    </source>
</evidence>
<dbReference type="EMBL" id="CAJNRE010021967">
    <property type="protein sequence ID" value="CAF2266300.1"/>
    <property type="molecule type" value="Genomic_DNA"/>
</dbReference>
<sequence>MLQGLFDEDAGDGESYYQGTPTTTSKSTVERCLPPRNETKLCGLQNQGATCYLNALIQTLLFTPEFRESLFELSAKDLNLPSNDSSQTPSSGSTLKVRKIIVELQRLFAEMLLLNQQACSSIRLTDSFGWQSNETFDHQDVHELNRLLFDAIQKSLQGTKQSNLIISTYEGSTTNYTQCKQCQKIFKRREDYQDLPLVVQDSPNLHTSLANMFTLHEHLVGDNQYRCSSCANALCDAEKWAKISKLPPILTFPLQRFVYDIKTGNRLKKTTRYEFPFDIDLKEFCEDSVIETDYELFAVVIHKGTCYSGHYYGYIKDVDHIGCWTRSPPPLSPATKSSNKQKAANARHANTPNSKSRNDRTSNQTDPVETDEEIAKKIDMIRTILLSCDDSLTIDELFKTYRDNTTVPRGRTRGSNGTFAKFLRTHPEVFHIDDKRVRLVEQMDVDENEVTDMDYESSQTDKPLTNDYENDEYWFCFDDSSVTCVTRQNIQRHYGLNDCAYMLFYRLKNHRNKNGSIMDCSDTPYSIAQWLIDEITEKNKILEEKREIYEKYQNQLPVTIYPGEWFEIIDDCRLNLNNNNQVLFPDQYGEHVFDKRIKINEFISNLEDTYGAGSHFYVAKKLRSGQLHVISELTNSNDDLTLDKNDLSNYRHIIVFQHPSTLSDTVLQGEEFEPIMLNIVFGFPDAHIHASRLQTTRHVSKNTTLFELKKALFFDYYQHDDPQLLRLVRMGKLNLEEKNNRKSRREYKTDEEKQTLGQLYLHDGDTLGIDDKNSFVPSWKDASSNSTNMRKTHLSLTVKNNIDSTNTKPMTYSCLNTTPVGEVKSMAIQAFGLSIDASLCRLHIDDDPDVAHIPLYDHQTVDTIEFKQNNTNLCLKLGQALKENHLLIYILSDREPNSLELVADQSITLIDLWNLIKQELHMDNNDNEYHLCEVKPSLINDGPPLNDFDQTLLVNGLTNGVQLIMQPGSVAPRNHVRLKAYRITNKFYKPNEAIHTRPIFEMIELKKRFELPITSSYNVFRESIARFIDFKVPSNYIDKAQPLEFIRLYDIENDQPTSIVHEPVLTTLKQAKVCDLCSYAFEVLLNPEYLAKKDLLLNIVYSKDNASNYFQHRSTLHLPLRDNTVAKYDYLEQHVLAHFKSSKNDNDSTQINKITLARYFPDRGQWLIIDPSSITNKKVKTSNLNLKLEPYRLADLTVIGVLADEHLTTEDFDTQYDKIKRQGMEQEKEQKRTNREKNRTENDRNQQNGSSGRRKSPQNAMRINVDDFDG</sequence>
<dbReference type="Proteomes" id="UP000663824">
    <property type="component" value="Unassembled WGS sequence"/>
</dbReference>
<organism evidence="7 8">
    <name type="scientific">Rotaria magnacalcarata</name>
    <dbReference type="NCBI Taxonomy" id="392030"/>
    <lineage>
        <taxon>Eukaryota</taxon>
        <taxon>Metazoa</taxon>
        <taxon>Spiralia</taxon>
        <taxon>Gnathifera</taxon>
        <taxon>Rotifera</taxon>
        <taxon>Eurotatoria</taxon>
        <taxon>Bdelloidea</taxon>
        <taxon>Philodinida</taxon>
        <taxon>Philodinidae</taxon>
        <taxon>Rotaria</taxon>
    </lineage>
</organism>
<feature type="compositionally biased region" description="Polar residues" evidence="1">
    <location>
        <begin position="17"/>
        <end position="27"/>
    </location>
</feature>
<dbReference type="OrthoDB" id="289038at2759"/>
<dbReference type="AlphaFoldDB" id="A0A818XY95"/>
<dbReference type="Proteomes" id="UP000663834">
    <property type="component" value="Unassembled WGS sequence"/>
</dbReference>
<dbReference type="PROSITE" id="PS00973">
    <property type="entry name" value="USP_2"/>
    <property type="match status" value="1"/>
</dbReference>
<dbReference type="InterPro" id="IPR028889">
    <property type="entry name" value="USP"/>
</dbReference>
<dbReference type="EMBL" id="CAJOBG010000057">
    <property type="protein sequence ID" value="CAF3747724.1"/>
    <property type="molecule type" value="Genomic_DNA"/>
</dbReference>
<evidence type="ECO:0000313" key="5">
    <source>
        <dbReference type="EMBL" id="CAF2111700.1"/>
    </source>
</evidence>
<feature type="compositionally biased region" description="Polar residues" evidence="1">
    <location>
        <begin position="1245"/>
        <end position="1261"/>
    </location>
</feature>
<protein>
    <recommendedName>
        <fullName evidence="2">USP domain-containing protein</fullName>
    </recommendedName>
</protein>
<gene>
    <name evidence="3" type="ORF">CJN711_LOCUS8518</name>
    <name evidence="4" type="ORF">KQP761_LOCUS19029</name>
    <name evidence="6" type="ORF">MBJ925_LOCUS39107</name>
    <name evidence="7" type="ORF">OVN521_LOCUS945</name>
    <name evidence="5" type="ORF">WKI299_LOCUS22380</name>
</gene>
<dbReference type="GO" id="GO:0004843">
    <property type="term" value="F:cysteine-type deubiquitinase activity"/>
    <property type="evidence" value="ECO:0007669"/>
    <property type="project" value="InterPro"/>
</dbReference>
<reference evidence="7" key="1">
    <citation type="submission" date="2021-02" db="EMBL/GenBank/DDBJ databases">
        <authorList>
            <person name="Nowell W R."/>
        </authorList>
    </citation>
    <scope>NUCLEOTIDE SEQUENCE</scope>
</reference>
<dbReference type="EMBL" id="CAJNRF010009595">
    <property type="protein sequence ID" value="CAF2111700.1"/>
    <property type="molecule type" value="Genomic_DNA"/>
</dbReference>
<dbReference type="EMBL" id="CAJNOV010003151">
    <property type="protein sequence ID" value="CAF1130176.1"/>
    <property type="molecule type" value="Genomic_DNA"/>
</dbReference>
<evidence type="ECO:0000313" key="3">
    <source>
        <dbReference type="EMBL" id="CAF1130176.1"/>
    </source>
</evidence>
<comment type="caution">
    <text evidence="7">The sequence shown here is derived from an EMBL/GenBank/DDBJ whole genome shotgun (WGS) entry which is preliminary data.</text>
</comment>
<dbReference type="InterPro" id="IPR018200">
    <property type="entry name" value="USP_CS"/>
</dbReference>
<dbReference type="Pfam" id="PF00443">
    <property type="entry name" value="UCH"/>
    <property type="match status" value="1"/>
</dbReference>
<dbReference type="PANTHER" id="PTHR24006:SF842">
    <property type="entry name" value="UBIQUITIN CARBOXYL-TERMINAL HYDROLASE 40"/>
    <property type="match status" value="1"/>
</dbReference>
<evidence type="ECO:0000313" key="4">
    <source>
        <dbReference type="EMBL" id="CAF1569424.1"/>
    </source>
</evidence>
<feature type="region of interest" description="Disordered" evidence="1">
    <location>
        <begin position="1222"/>
        <end position="1270"/>
    </location>
</feature>
<dbReference type="GO" id="GO:0005634">
    <property type="term" value="C:nucleus"/>
    <property type="evidence" value="ECO:0007669"/>
    <property type="project" value="TreeGrafter"/>
</dbReference>
<name>A0A818XY95_9BILA</name>